<evidence type="ECO:0000256" key="1">
    <source>
        <dbReference type="ARBA" id="ARBA00004651"/>
    </source>
</evidence>
<feature type="transmembrane region" description="Helical" evidence="6">
    <location>
        <begin position="369"/>
        <end position="395"/>
    </location>
</feature>
<keyword evidence="4 6" id="KW-1133">Transmembrane helix</keyword>
<protein>
    <submittedName>
        <fullName evidence="9">ABC transporter permease</fullName>
    </submittedName>
</protein>
<comment type="subcellular location">
    <subcellularLocation>
        <location evidence="1">Cell membrane</location>
        <topology evidence="1">Multi-pass membrane protein</topology>
    </subcellularLocation>
</comment>
<feature type="domain" description="MacB-like periplasmic core" evidence="8">
    <location>
        <begin position="424"/>
        <end position="632"/>
    </location>
</feature>
<feature type="transmembrane region" description="Helical" evidence="6">
    <location>
        <begin position="326"/>
        <end position="349"/>
    </location>
</feature>
<dbReference type="PANTHER" id="PTHR30572">
    <property type="entry name" value="MEMBRANE COMPONENT OF TRANSPORTER-RELATED"/>
    <property type="match status" value="1"/>
</dbReference>
<dbReference type="Pfam" id="PF12704">
    <property type="entry name" value="MacB_PCD"/>
    <property type="match status" value="2"/>
</dbReference>
<keyword evidence="5 6" id="KW-0472">Membrane</keyword>
<evidence type="ECO:0000256" key="3">
    <source>
        <dbReference type="ARBA" id="ARBA00022692"/>
    </source>
</evidence>
<feature type="domain" description="ABC3 transporter permease C-terminal" evidence="7">
    <location>
        <begin position="668"/>
        <end position="781"/>
    </location>
</feature>
<evidence type="ECO:0000256" key="6">
    <source>
        <dbReference type="SAM" id="Phobius"/>
    </source>
</evidence>
<dbReference type="InterPro" id="IPR025857">
    <property type="entry name" value="MacB_PCD"/>
</dbReference>
<evidence type="ECO:0000313" key="10">
    <source>
        <dbReference type="Proteomes" id="UP001597545"/>
    </source>
</evidence>
<feature type="transmembrane region" description="Helical" evidence="6">
    <location>
        <begin position="21"/>
        <end position="41"/>
    </location>
</feature>
<feature type="transmembrane region" description="Helical" evidence="6">
    <location>
        <begin position="416"/>
        <end position="436"/>
    </location>
</feature>
<feature type="transmembrane region" description="Helical" evidence="6">
    <location>
        <begin position="749"/>
        <end position="769"/>
    </location>
</feature>
<reference evidence="10" key="1">
    <citation type="journal article" date="2019" name="Int. J. Syst. Evol. Microbiol.">
        <title>The Global Catalogue of Microorganisms (GCM) 10K type strain sequencing project: providing services to taxonomists for standard genome sequencing and annotation.</title>
        <authorList>
            <consortium name="The Broad Institute Genomics Platform"/>
            <consortium name="The Broad Institute Genome Sequencing Center for Infectious Disease"/>
            <person name="Wu L."/>
            <person name="Ma J."/>
        </authorList>
    </citation>
    <scope>NUCLEOTIDE SEQUENCE [LARGE SCALE GENOMIC DNA]</scope>
    <source>
        <strain evidence="10">KCTC 42662</strain>
    </source>
</reference>
<evidence type="ECO:0000259" key="7">
    <source>
        <dbReference type="Pfam" id="PF02687"/>
    </source>
</evidence>
<dbReference type="InterPro" id="IPR003838">
    <property type="entry name" value="ABC3_permease_C"/>
</dbReference>
<keyword evidence="10" id="KW-1185">Reference proteome</keyword>
<dbReference type="PANTHER" id="PTHR30572:SF18">
    <property type="entry name" value="ABC-TYPE MACROLIDE FAMILY EXPORT SYSTEM PERMEASE COMPONENT 2"/>
    <property type="match status" value="1"/>
</dbReference>
<feature type="transmembrane region" description="Helical" evidence="6">
    <location>
        <begin position="278"/>
        <end position="297"/>
    </location>
</feature>
<keyword evidence="2" id="KW-1003">Cell membrane</keyword>
<dbReference type="EMBL" id="JBHULR010000020">
    <property type="protein sequence ID" value="MFD2549634.1"/>
    <property type="molecule type" value="Genomic_DNA"/>
</dbReference>
<feature type="transmembrane region" description="Helical" evidence="6">
    <location>
        <begin position="717"/>
        <end position="737"/>
    </location>
</feature>
<evidence type="ECO:0000256" key="4">
    <source>
        <dbReference type="ARBA" id="ARBA00022989"/>
    </source>
</evidence>
<name>A0ABW5KLY1_9SPHI</name>
<dbReference type="InterPro" id="IPR050250">
    <property type="entry name" value="Macrolide_Exporter_MacB"/>
</dbReference>
<comment type="caution">
    <text evidence="9">The sequence shown here is derived from an EMBL/GenBank/DDBJ whole genome shotgun (WGS) entry which is preliminary data.</text>
</comment>
<evidence type="ECO:0000256" key="2">
    <source>
        <dbReference type="ARBA" id="ARBA00022475"/>
    </source>
</evidence>
<evidence type="ECO:0000313" key="9">
    <source>
        <dbReference type="EMBL" id="MFD2549634.1"/>
    </source>
</evidence>
<evidence type="ECO:0000259" key="8">
    <source>
        <dbReference type="Pfam" id="PF12704"/>
    </source>
</evidence>
<dbReference type="Pfam" id="PF02687">
    <property type="entry name" value="FtsX"/>
    <property type="match status" value="2"/>
</dbReference>
<keyword evidence="3 6" id="KW-0812">Transmembrane</keyword>
<organism evidence="9 10">
    <name type="scientific">Sphingobacterium suaedae</name>
    <dbReference type="NCBI Taxonomy" id="1686402"/>
    <lineage>
        <taxon>Bacteria</taxon>
        <taxon>Pseudomonadati</taxon>
        <taxon>Bacteroidota</taxon>
        <taxon>Sphingobacteriia</taxon>
        <taxon>Sphingobacteriales</taxon>
        <taxon>Sphingobacteriaceae</taxon>
        <taxon>Sphingobacterium</taxon>
    </lineage>
</organism>
<feature type="transmembrane region" description="Helical" evidence="6">
    <location>
        <begin position="665"/>
        <end position="689"/>
    </location>
</feature>
<feature type="domain" description="MacB-like periplasmic core" evidence="8">
    <location>
        <begin position="20"/>
        <end position="235"/>
    </location>
</feature>
<dbReference type="Proteomes" id="UP001597545">
    <property type="component" value="Unassembled WGS sequence"/>
</dbReference>
<dbReference type="RefSeq" id="WP_380905952.1">
    <property type="nucleotide sequence ID" value="NZ_JBHUEG010000019.1"/>
</dbReference>
<sequence length="788" mass="88050">MIKNHLKIARRNLLKNKSFSAINIIGLAIGMSAVLLIALWIQNQYRYDNFYPNQEYIYKLMNKTDKEGSVHVHDITMPAAGPALTAQFPEVEHAARMLWSEDRLFSYGDKNLKAKGNEVDPDFLDIFQLPILQGDPHTLLNDPSSIVLTESLAKSLFAEENPLHKTVILKNEVPYTVTGVIKDLSSYTDFNFKYLIPIGPERAKKLTTWNNNSLVTFVALKPNTDADAFNQKIKPLVKQHDPHLRWSSIFLHPMSKAHLYSEFENGIATGGKIEQVRLVGGIGLLILLIACINFVNLSTARSQKRSREVGVRKVIGASKKTLVSQFLFESLLLAAIAGVSAIVLTAFFLPMFNRFLDKPLEVNWSNPMIWITGFAFILITGVLAGIYPAFVLSAYQPLKTIRGTSNKPRRLFRLREGLVVVQFAIAVILIVATLVIRMQVQFAGQRDVGYQASQLMEIPAEGGLDKNYEALKDELINNRYALSVARVGGWSIAESWGSAGGNFSWEGATPEQVSNSFFKFVRTESDFVKTLGLTLVDGRDIDYARLPADSTAVLLNETAIERMGLSNPVGKFLKWGDQDLTIVGVIKDYVIDSPYGDVQPLLVEAGNKHLYNIVIRTNPQVPMAQTIEGIEKIIKQFNPAYPFFYKFVDQHYAKKFREEEQMGSLALLFSLLAIFISCLGLFGLATYMAETRVKEIGIRKVLGASVARICTMLSKDFVKLVVVALILAAPLAWWAMTTWLENFAYRIDLHWWMLALAGGMAISIAILTVGAQSVKAAWRNPVDSLRNE</sequence>
<evidence type="ECO:0000256" key="5">
    <source>
        <dbReference type="ARBA" id="ARBA00023136"/>
    </source>
</evidence>
<gene>
    <name evidence="9" type="ORF">ACFSR5_18465</name>
</gene>
<feature type="domain" description="ABC3 transporter permease C-terminal" evidence="7">
    <location>
        <begin position="282"/>
        <end position="395"/>
    </location>
</feature>
<accession>A0ABW5KLY1</accession>
<proteinExistence type="predicted"/>